<dbReference type="PROSITE" id="PS50110">
    <property type="entry name" value="RESPONSE_REGULATORY"/>
    <property type="match status" value="1"/>
</dbReference>
<organism evidence="5 6">
    <name type="scientific">[Clostridium] citroniae WAL-19142</name>
    <dbReference type="NCBI Taxonomy" id="742734"/>
    <lineage>
        <taxon>Bacteria</taxon>
        <taxon>Bacillati</taxon>
        <taxon>Bacillota</taxon>
        <taxon>Clostridia</taxon>
        <taxon>Lachnospirales</taxon>
        <taxon>Lachnospiraceae</taxon>
        <taxon>Enterocloster</taxon>
    </lineage>
</organism>
<feature type="modified residue" description="4-aspartylphosphate" evidence="3">
    <location>
        <position position="53"/>
    </location>
</feature>
<dbReference type="SUPFAM" id="SSF52172">
    <property type="entry name" value="CheY-like"/>
    <property type="match status" value="1"/>
</dbReference>
<dbReference type="InterPro" id="IPR001789">
    <property type="entry name" value="Sig_transdc_resp-reg_receiver"/>
</dbReference>
<dbReference type="PATRIC" id="fig|742734.4.peg.3542"/>
<evidence type="ECO:0000256" key="1">
    <source>
        <dbReference type="ARBA" id="ARBA00018672"/>
    </source>
</evidence>
<gene>
    <name evidence="5" type="ORF">HMPREF9470_03308</name>
</gene>
<name>A0A0J9BZZ1_9FIRM</name>
<evidence type="ECO:0000256" key="2">
    <source>
        <dbReference type="ARBA" id="ARBA00024867"/>
    </source>
</evidence>
<evidence type="ECO:0000259" key="4">
    <source>
        <dbReference type="PROSITE" id="PS50110"/>
    </source>
</evidence>
<dbReference type="GeneID" id="93162160"/>
<feature type="domain" description="Response regulatory" evidence="4">
    <location>
        <begin position="3"/>
        <end position="118"/>
    </location>
</feature>
<keyword evidence="3" id="KW-0597">Phosphoprotein</keyword>
<dbReference type="InterPro" id="IPR011006">
    <property type="entry name" value="CheY-like_superfamily"/>
</dbReference>
<comment type="function">
    <text evidence="2">May play the central regulatory role in sporulation. It may be an element of the effector pathway responsible for the activation of sporulation genes in response to nutritional stress. Spo0A may act in concert with spo0H (a sigma factor) to control the expression of some genes that are critical to the sporulation process.</text>
</comment>
<evidence type="ECO:0000313" key="5">
    <source>
        <dbReference type="EMBL" id="KMW18398.1"/>
    </source>
</evidence>
<protein>
    <recommendedName>
        <fullName evidence="1">Stage 0 sporulation protein A homolog</fullName>
    </recommendedName>
</protein>
<sequence>MRQVLIISKQHETVTELALIIRSLGFKHIDSASDSKMVHTKLYHNPPSVIICDMDMNQEELTVIKRILSGPLARIVLMLTPKSNADTRYLEQMGGEASHFLMSPMDKGKLHYALDTILGAE</sequence>
<dbReference type="EMBL" id="ADLK01000024">
    <property type="protein sequence ID" value="KMW18398.1"/>
    <property type="molecule type" value="Genomic_DNA"/>
</dbReference>
<reference evidence="5 6" key="1">
    <citation type="submission" date="2011-04" db="EMBL/GenBank/DDBJ databases">
        <title>The Genome Sequence of Clostridium citroniae WAL-19142.</title>
        <authorList>
            <consortium name="The Broad Institute Genome Sequencing Platform"/>
            <person name="Earl A."/>
            <person name="Ward D."/>
            <person name="Feldgarden M."/>
            <person name="Gevers D."/>
            <person name="Warren Y.A."/>
            <person name="Tyrrell K.L."/>
            <person name="Citron D.M."/>
            <person name="Goldstein E.J."/>
            <person name="Daigneault M."/>
            <person name="Allen-Vercoe E."/>
            <person name="Young S.K."/>
            <person name="Zeng Q."/>
            <person name="Gargeya S."/>
            <person name="Fitzgerald M."/>
            <person name="Haas B."/>
            <person name="Abouelleil A."/>
            <person name="Alvarado L."/>
            <person name="Arachchi H.M."/>
            <person name="Berlin A."/>
            <person name="Brown A."/>
            <person name="Chapman S.B."/>
            <person name="Chen Z."/>
            <person name="Dunbar C."/>
            <person name="Freedman E."/>
            <person name="Gearin G."/>
            <person name="Gellesch M."/>
            <person name="Goldberg J."/>
            <person name="Griggs A."/>
            <person name="Gujja S."/>
            <person name="Heilman E.R."/>
            <person name="Heiman D."/>
            <person name="Howarth C."/>
            <person name="Larson L."/>
            <person name="Lui A."/>
            <person name="MacDonald P.J."/>
            <person name="Mehta T."/>
            <person name="Montmayeur A."/>
            <person name="Murphy C."/>
            <person name="Neiman D."/>
            <person name="Pearson M."/>
            <person name="Priest M."/>
            <person name="Roberts A."/>
            <person name="Saif S."/>
            <person name="Shea T."/>
            <person name="Shenoy N."/>
            <person name="Sisk P."/>
            <person name="Stolte C."/>
            <person name="Sykes S."/>
            <person name="White J."/>
            <person name="Yandava C."/>
            <person name="Wortman J."/>
            <person name="Nusbaum C."/>
            <person name="Birren B."/>
        </authorList>
    </citation>
    <scope>NUCLEOTIDE SEQUENCE [LARGE SCALE GENOMIC DNA]</scope>
    <source>
        <strain evidence="5 6">WAL-19142</strain>
    </source>
</reference>
<dbReference type="Gene3D" id="3.40.50.2300">
    <property type="match status" value="1"/>
</dbReference>
<evidence type="ECO:0000313" key="6">
    <source>
        <dbReference type="Proteomes" id="UP000037392"/>
    </source>
</evidence>
<accession>A0A0J9BZZ1</accession>
<dbReference type="Proteomes" id="UP000037392">
    <property type="component" value="Unassembled WGS sequence"/>
</dbReference>
<dbReference type="OrthoDB" id="9800897at2"/>
<evidence type="ECO:0000256" key="3">
    <source>
        <dbReference type="PROSITE-ProRule" id="PRU00169"/>
    </source>
</evidence>
<dbReference type="GO" id="GO:0000160">
    <property type="term" value="P:phosphorelay signal transduction system"/>
    <property type="evidence" value="ECO:0007669"/>
    <property type="project" value="InterPro"/>
</dbReference>
<comment type="caution">
    <text evidence="5">The sequence shown here is derived from an EMBL/GenBank/DDBJ whole genome shotgun (WGS) entry which is preliminary data.</text>
</comment>
<dbReference type="AlphaFoldDB" id="A0A0J9BZZ1"/>
<proteinExistence type="predicted"/>
<dbReference type="Pfam" id="PF00072">
    <property type="entry name" value="Response_reg"/>
    <property type="match status" value="1"/>
</dbReference>
<dbReference type="RefSeq" id="WP_048930236.1">
    <property type="nucleotide sequence ID" value="NZ_KQ235879.1"/>
</dbReference>